<dbReference type="GO" id="GO:0016887">
    <property type="term" value="F:ATP hydrolysis activity"/>
    <property type="evidence" value="ECO:0007669"/>
    <property type="project" value="UniProtKB-UniRule"/>
</dbReference>
<reference evidence="9 10" key="1">
    <citation type="submission" date="2019-03" db="EMBL/GenBank/DDBJ databases">
        <title>Subsurface microbial communities from deep shales in Ohio and West Virginia, USA.</title>
        <authorList>
            <person name="Wrighton K."/>
        </authorList>
    </citation>
    <scope>NUCLEOTIDE SEQUENCE [LARGE SCALE GENOMIC DNA]</scope>
    <source>
        <strain evidence="9 10">MSL 6dP</strain>
    </source>
</reference>
<dbReference type="InterPro" id="IPR012676">
    <property type="entry name" value="TGS-like"/>
</dbReference>
<dbReference type="Pfam" id="PF01926">
    <property type="entry name" value="MMR_HSR1"/>
    <property type="match status" value="1"/>
</dbReference>
<dbReference type="InterPro" id="IPR004095">
    <property type="entry name" value="TGS"/>
</dbReference>
<evidence type="ECO:0000256" key="1">
    <source>
        <dbReference type="ARBA" id="ARBA00001946"/>
    </source>
</evidence>
<feature type="domain" description="OBG-type G" evidence="7">
    <location>
        <begin position="3"/>
        <end position="258"/>
    </location>
</feature>
<dbReference type="PANTHER" id="PTHR23305">
    <property type="entry name" value="OBG GTPASE FAMILY"/>
    <property type="match status" value="1"/>
</dbReference>
<comment type="similarity">
    <text evidence="6">Belongs to the TRAFAC class OBG-HflX-like GTPase superfamily. OBG GTPase family. YchF/OLA1 subfamily.</text>
</comment>
<feature type="binding site" evidence="6">
    <location>
        <begin position="12"/>
        <end position="17"/>
    </location>
    <ligand>
        <name>ATP</name>
        <dbReference type="ChEBI" id="CHEBI:30616"/>
    </ligand>
</feature>
<evidence type="ECO:0000256" key="2">
    <source>
        <dbReference type="ARBA" id="ARBA00022723"/>
    </source>
</evidence>
<dbReference type="NCBIfam" id="TIGR00092">
    <property type="entry name" value="redox-regulated ATPase YchF"/>
    <property type="match status" value="1"/>
</dbReference>
<dbReference type="InterPro" id="IPR004396">
    <property type="entry name" value="ATPase_YchF/OLA1"/>
</dbReference>
<dbReference type="HAMAP" id="MF_00944">
    <property type="entry name" value="YchF_OLA1_ATPase"/>
    <property type="match status" value="1"/>
</dbReference>
<dbReference type="RefSeq" id="WP_134116327.1">
    <property type="nucleotide sequence ID" value="NZ_SOEG01000010.1"/>
</dbReference>
<dbReference type="InterPro" id="IPR023192">
    <property type="entry name" value="TGS-like_dom_sf"/>
</dbReference>
<dbReference type="CDD" id="cd01900">
    <property type="entry name" value="YchF"/>
    <property type="match status" value="1"/>
</dbReference>
<dbReference type="GO" id="GO:0005525">
    <property type="term" value="F:GTP binding"/>
    <property type="evidence" value="ECO:0007669"/>
    <property type="project" value="InterPro"/>
</dbReference>
<comment type="caution">
    <text evidence="9">The sequence shown here is derived from an EMBL/GenBank/DDBJ whole genome shotgun (WGS) entry which is preliminary data.</text>
</comment>
<dbReference type="STRING" id="926561.GCA_000379025_02266"/>
<dbReference type="AlphaFoldDB" id="A0A4V6QB96"/>
<keyword evidence="4 6" id="KW-0067">ATP-binding</keyword>
<dbReference type="InterPro" id="IPR041706">
    <property type="entry name" value="YchF_N"/>
</dbReference>
<evidence type="ECO:0000256" key="3">
    <source>
        <dbReference type="ARBA" id="ARBA00022741"/>
    </source>
</evidence>
<keyword evidence="10" id="KW-1185">Reference proteome</keyword>
<evidence type="ECO:0000259" key="7">
    <source>
        <dbReference type="PROSITE" id="PS51710"/>
    </source>
</evidence>
<organism evidence="9 10">
    <name type="scientific">Orenia marismortui</name>
    <dbReference type="NCBI Taxonomy" id="46469"/>
    <lineage>
        <taxon>Bacteria</taxon>
        <taxon>Bacillati</taxon>
        <taxon>Bacillota</taxon>
        <taxon>Clostridia</taxon>
        <taxon>Halanaerobiales</taxon>
        <taxon>Halobacteroidaceae</taxon>
        <taxon>Orenia</taxon>
    </lineage>
</organism>
<gene>
    <name evidence="6" type="primary">ychF</name>
    <name evidence="9" type="ORF">C7959_11037</name>
</gene>
<dbReference type="Gene3D" id="3.40.50.300">
    <property type="entry name" value="P-loop containing nucleotide triphosphate hydrolases"/>
    <property type="match status" value="1"/>
</dbReference>
<dbReference type="PRINTS" id="PR00326">
    <property type="entry name" value="GTP1OBG"/>
</dbReference>
<keyword evidence="5" id="KW-0460">Magnesium</keyword>
<sequence length="365" mass="39974">MGMKCGIVGLPNVGKSTLFNAITEAGAESANYPFCTIDPNIGIVEVPDQRLDKLTEVIDPKKEVPTAIEFVDIAGLVKGASKGEGLGNKFLGNIREVDAIVHVVRCFEDENITHVEGGVDPLRDIEIIDLELILADLDSVNKKKDRTEKMLKTGDKIYKEQMAVLEKLSPILEDGKPARSAGLSEEEEKLIRDLNLLTLKPVLYAANVSEDEIGKEDNELVAKVREKASEEEAKVVTISARIEAEIAELDGEEKEMFLEELGIKESGLDKLIRAGYELLGLITYFTAGEKEVRAWTVKRGATAPEAAGVIHTDMQRGFIKAEVVSYEDLIAAGSFAKAREAGTLRLEGKGYIVEDGDVCYFKFNV</sequence>
<accession>A0A4V6QB96</accession>
<dbReference type="InterPro" id="IPR027417">
    <property type="entry name" value="P-loop_NTPase"/>
</dbReference>
<dbReference type="Pfam" id="PF06071">
    <property type="entry name" value="YchF-GTPase_C"/>
    <property type="match status" value="1"/>
</dbReference>
<protein>
    <recommendedName>
        <fullName evidence="6">Ribosome-binding ATPase YchF</fullName>
    </recommendedName>
</protein>
<comment type="cofactor">
    <cofactor evidence="1">
        <name>Mg(2+)</name>
        <dbReference type="ChEBI" id="CHEBI:18420"/>
    </cofactor>
</comment>
<evidence type="ECO:0000256" key="6">
    <source>
        <dbReference type="HAMAP-Rule" id="MF_00944"/>
    </source>
</evidence>
<keyword evidence="2" id="KW-0479">Metal-binding</keyword>
<evidence type="ECO:0000313" key="10">
    <source>
        <dbReference type="Proteomes" id="UP000295832"/>
    </source>
</evidence>
<dbReference type="InterPro" id="IPR006073">
    <property type="entry name" value="GTP-bd"/>
</dbReference>
<dbReference type="InterPro" id="IPR013029">
    <property type="entry name" value="YchF_C"/>
</dbReference>
<dbReference type="SUPFAM" id="SSF81271">
    <property type="entry name" value="TGS-like"/>
    <property type="match status" value="1"/>
</dbReference>
<dbReference type="GO" id="GO:0043023">
    <property type="term" value="F:ribosomal large subunit binding"/>
    <property type="evidence" value="ECO:0007669"/>
    <property type="project" value="UniProtKB-UniRule"/>
</dbReference>
<dbReference type="CDD" id="cd04867">
    <property type="entry name" value="TGS_YchF_OLA1"/>
    <property type="match status" value="1"/>
</dbReference>
<evidence type="ECO:0000313" key="9">
    <source>
        <dbReference type="EMBL" id="TDX51793.1"/>
    </source>
</evidence>
<evidence type="ECO:0000256" key="4">
    <source>
        <dbReference type="ARBA" id="ARBA00022840"/>
    </source>
</evidence>
<dbReference type="Proteomes" id="UP000295832">
    <property type="component" value="Unassembled WGS sequence"/>
</dbReference>
<dbReference type="Gene3D" id="3.10.20.30">
    <property type="match status" value="1"/>
</dbReference>
<feature type="domain" description="TGS" evidence="8">
    <location>
        <begin position="280"/>
        <end position="363"/>
    </location>
</feature>
<dbReference type="PIRSF" id="PIRSF006641">
    <property type="entry name" value="CHP00092"/>
    <property type="match status" value="1"/>
</dbReference>
<dbReference type="GO" id="GO:0005524">
    <property type="term" value="F:ATP binding"/>
    <property type="evidence" value="ECO:0007669"/>
    <property type="project" value="UniProtKB-UniRule"/>
</dbReference>
<keyword evidence="3 6" id="KW-0547">Nucleotide-binding</keyword>
<dbReference type="PANTHER" id="PTHR23305:SF18">
    <property type="entry name" value="OBG-TYPE G DOMAIN-CONTAINING PROTEIN"/>
    <property type="match status" value="1"/>
</dbReference>
<dbReference type="SUPFAM" id="SSF52540">
    <property type="entry name" value="P-loop containing nucleoside triphosphate hydrolases"/>
    <property type="match status" value="1"/>
</dbReference>
<evidence type="ECO:0000256" key="5">
    <source>
        <dbReference type="ARBA" id="ARBA00022842"/>
    </source>
</evidence>
<comment type="function">
    <text evidence="6">ATPase that binds to both the 70S ribosome and the 50S ribosomal subunit in a nucleotide-independent manner.</text>
</comment>
<dbReference type="PROSITE" id="PS51880">
    <property type="entry name" value="TGS"/>
    <property type="match status" value="1"/>
</dbReference>
<dbReference type="FunFam" id="3.10.20.30:FF:000001">
    <property type="entry name" value="Ribosome-binding ATPase YchF"/>
    <property type="match status" value="1"/>
</dbReference>
<dbReference type="GO" id="GO:0046872">
    <property type="term" value="F:metal ion binding"/>
    <property type="evidence" value="ECO:0007669"/>
    <property type="project" value="UniProtKB-KW"/>
</dbReference>
<proteinExistence type="inferred from homology"/>
<dbReference type="FunFam" id="1.10.150.300:FF:000001">
    <property type="entry name" value="Ribosome-binding ATPase YchF"/>
    <property type="match status" value="1"/>
</dbReference>
<dbReference type="EMBL" id="SOEG01000010">
    <property type="protein sequence ID" value="TDX51793.1"/>
    <property type="molecule type" value="Genomic_DNA"/>
</dbReference>
<name>A0A4V6QB96_9FIRM</name>
<dbReference type="InterPro" id="IPR012675">
    <property type="entry name" value="Beta-grasp_dom_sf"/>
</dbReference>
<dbReference type="Gene3D" id="1.10.150.300">
    <property type="entry name" value="TGS-like domain"/>
    <property type="match status" value="1"/>
</dbReference>
<dbReference type="InterPro" id="IPR031167">
    <property type="entry name" value="G_OBG"/>
</dbReference>
<dbReference type="GO" id="GO:0005737">
    <property type="term" value="C:cytoplasm"/>
    <property type="evidence" value="ECO:0007669"/>
    <property type="project" value="TreeGrafter"/>
</dbReference>
<dbReference type="PROSITE" id="PS51710">
    <property type="entry name" value="G_OBG"/>
    <property type="match status" value="1"/>
</dbReference>
<evidence type="ECO:0000259" key="8">
    <source>
        <dbReference type="PROSITE" id="PS51880"/>
    </source>
</evidence>